<evidence type="ECO:0000256" key="4">
    <source>
        <dbReference type="ARBA" id="ARBA00022475"/>
    </source>
</evidence>
<evidence type="ECO:0000256" key="9">
    <source>
        <dbReference type="ARBA" id="ARBA00023136"/>
    </source>
</evidence>
<dbReference type="InterPro" id="IPR004878">
    <property type="entry name" value="Otopetrin"/>
</dbReference>
<evidence type="ECO:0000256" key="7">
    <source>
        <dbReference type="ARBA" id="ARBA00022989"/>
    </source>
</evidence>
<evidence type="ECO:0000256" key="10">
    <source>
        <dbReference type="ARBA" id="ARBA00023303"/>
    </source>
</evidence>
<comment type="subcellular location">
    <subcellularLocation>
        <location evidence="1">Cell membrane</location>
        <topology evidence="1">Multi-pass membrane protein</topology>
    </subcellularLocation>
</comment>
<reference evidence="12" key="1">
    <citation type="submission" date="2016-11" db="UniProtKB">
        <authorList>
            <consortium name="WormBaseParasite"/>
        </authorList>
    </citation>
    <scope>IDENTIFICATION</scope>
</reference>
<keyword evidence="11" id="KW-1185">Reference proteome</keyword>
<dbReference type="AlphaFoldDB" id="A0A1I8FGM4"/>
<keyword evidence="6" id="KW-0375">Hydrogen ion transport</keyword>
<dbReference type="WBParaSite" id="maker-unitig_33207-snap-gene-0.2-mRNA-1">
    <property type="protein sequence ID" value="maker-unitig_33207-snap-gene-0.2-mRNA-1"/>
    <property type="gene ID" value="maker-unitig_33207-snap-gene-0.2"/>
</dbReference>
<evidence type="ECO:0000256" key="6">
    <source>
        <dbReference type="ARBA" id="ARBA00022781"/>
    </source>
</evidence>
<keyword evidence="4" id="KW-1003">Cell membrane</keyword>
<keyword evidence="7" id="KW-1133">Transmembrane helix</keyword>
<dbReference type="PANTHER" id="PTHR21522">
    <property type="entry name" value="PROTON CHANNEL OTOP"/>
    <property type="match status" value="1"/>
</dbReference>
<evidence type="ECO:0000256" key="5">
    <source>
        <dbReference type="ARBA" id="ARBA00022692"/>
    </source>
</evidence>
<keyword evidence="8" id="KW-0406">Ion transport</keyword>
<organism evidence="11 12">
    <name type="scientific">Macrostomum lignano</name>
    <dbReference type="NCBI Taxonomy" id="282301"/>
    <lineage>
        <taxon>Eukaryota</taxon>
        <taxon>Metazoa</taxon>
        <taxon>Spiralia</taxon>
        <taxon>Lophotrochozoa</taxon>
        <taxon>Platyhelminthes</taxon>
        <taxon>Rhabditophora</taxon>
        <taxon>Macrostomorpha</taxon>
        <taxon>Macrostomida</taxon>
        <taxon>Macrostomidae</taxon>
        <taxon>Macrostomum</taxon>
    </lineage>
</organism>
<protein>
    <submittedName>
        <fullName evidence="12">G_PROTEIN_RECEP_F1_2 domain-containing protein</fullName>
    </submittedName>
</protein>
<sequence>RVVSVYPSAVKFALAHLIVTNLCIWMKAVIFEVENGANKKSASTIRQAALGSNRTAREMRALLQVSPFLYPCCVEYGLISAAICFKLFKKVGAEYADAEACRYDLPRPVPVAEIPLATLVLLPQRDQQKRGRLHHRRPSGAECGVLLVTMAMCSIGSYQFHSESHADKPGRSPAGREPAVRVAWRACSATTCSLSSRPPPAWMDEHQDELETDHCLFGSGRRAVITKLNGLKSFLDWRAGAGAGGRKPARGILIALCSWPTWPCGYPQCSSPSAHISVEFHENYFGTKAWKIIKYTTLPMIIFF</sequence>
<evidence type="ECO:0000256" key="2">
    <source>
        <dbReference type="ARBA" id="ARBA00006513"/>
    </source>
</evidence>
<name>A0A1I8FGM4_9PLAT</name>
<evidence type="ECO:0000256" key="8">
    <source>
        <dbReference type="ARBA" id="ARBA00023065"/>
    </source>
</evidence>
<dbReference type="GO" id="GO:0015252">
    <property type="term" value="F:proton channel activity"/>
    <property type="evidence" value="ECO:0007669"/>
    <property type="project" value="InterPro"/>
</dbReference>
<accession>A0A1I8FGM4</accession>
<keyword evidence="10" id="KW-0407">Ion channel</keyword>
<keyword evidence="9" id="KW-0472">Membrane</keyword>
<evidence type="ECO:0000313" key="12">
    <source>
        <dbReference type="WBParaSite" id="maker-unitig_33207-snap-gene-0.2-mRNA-1"/>
    </source>
</evidence>
<evidence type="ECO:0000256" key="1">
    <source>
        <dbReference type="ARBA" id="ARBA00004651"/>
    </source>
</evidence>
<keyword evidence="3" id="KW-0813">Transport</keyword>
<dbReference type="Pfam" id="PF03189">
    <property type="entry name" value="Otopetrin"/>
    <property type="match status" value="1"/>
</dbReference>
<dbReference type="GO" id="GO:0005886">
    <property type="term" value="C:plasma membrane"/>
    <property type="evidence" value="ECO:0007669"/>
    <property type="project" value="UniProtKB-SubCell"/>
</dbReference>
<evidence type="ECO:0000313" key="11">
    <source>
        <dbReference type="Proteomes" id="UP000095280"/>
    </source>
</evidence>
<comment type="similarity">
    <text evidence="2">Belongs to the otopetrin family.</text>
</comment>
<dbReference type="PANTHER" id="PTHR21522:SF32">
    <property type="entry name" value="OTOPETRIN-2"/>
    <property type="match status" value="1"/>
</dbReference>
<proteinExistence type="inferred from homology"/>
<dbReference type="Proteomes" id="UP000095280">
    <property type="component" value="Unplaced"/>
</dbReference>
<evidence type="ECO:0000256" key="3">
    <source>
        <dbReference type="ARBA" id="ARBA00022448"/>
    </source>
</evidence>
<keyword evidence="5" id="KW-0812">Transmembrane</keyword>